<dbReference type="Proteomes" id="UP001596150">
    <property type="component" value="Unassembled WGS sequence"/>
</dbReference>
<proteinExistence type="predicted"/>
<comment type="caution">
    <text evidence="1">The sequence shown here is derived from an EMBL/GenBank/DDBJ whole genome shotgun (WGS) entry which is preliminary data.</text>
</comment>
<name>A0ABW0PZU2_9HYPH</name>
<dbReference type="RefSeq" id="WP_323180694.1">
    <property type="nucleotide sequence ID" value="NZ_JAPKNH010000007.1"/>
</dbReference>
<dbReference type="Pfam" id="PF15566">
    <property type="entry name" value="Imm32"/>
    <property type="match status" value="1"/>
</dbReference>
<evidence type="ECO:0000313" key="1">
    <source>
        <dbReference type="EMBL" id="MFC5517888.1"/>
    </source>
</evidence>
<reference evidence="2" key="1">
    <citation type="journal article" date="2019" name="Int. J. Syst. Evol. Microbiol.">
        <title>The Global Catalogue of Microorganisms (GCM) 10K type strain sequencing project: providing services to taxonomists for standard genome sequencing and annotation.</title>
        <authorList>
            <consortium name="The Broad Institute Genomics Platform"/>
            <consortium name="The Broad Institute Genome Sequencing Center for Infectious Disease"/>
            <person name="Wu L."/>
            <person name="Ma J."/>
        </authorList>
    </citation>
    <scope>NUCLEOTIDE SEQUENCE [LARGE SCALE GENOMIC DNA]</scope>
    <source>
        <strain evidence="2">KACC 12633</strain>
    </source>
</reference>
<keyword evidence="2" id="KW-1185">Reference proteome</keyword>
<organism evidence="1 2">
    <name type="scientific">Kaistia terrae</name>
    <dbReference type="NCBI Taxonomy" id="537017"/>
    <lineage>
        <taxon>Bacteria</taxon>
        <taxon>Pseudomonadati</taxon>
        <taxon>Pseudomonadota</taxon>
        <taxon>Alphaproteobacteria</taxon>
        <taxon>Hyphomicrobiales</taxon>
        <taxon>Kaistiaceae</taxon>
        <taxon>Kaistia</taxon>
    </lineage>
</organism>
<sequence>MTLTVEMMRDADPQVVIAFDSEGLEILIRKLTSLRDRIDHLHLMTPAWAGDDLSEERRGGPDYSLVHSLRLVRLTDGS</sequence>
<evidence type="ECO:0000313" key="2">
    <source>
        <dbReference type="Proteomes" id="UP001596150"/>
    </source>
</evidence>
<dbReference type="EMBL" id="JBHSML010000012">
    <property type="protein sequence ID" value="MFC5517888.1"/>
    <property type="molecule type" value="Genomic_DNA"/>
</dbReference>
<dbReference type="InterPro" id="IPR029083">
    <property type="entry name" value="Imm32"/>
</dbReference>
<gene>
    <name evidence="1" type="ORF">ACFPP9_19065</name>
</gene>
<protein>
    <submittedName>
        <fullName evidence="1">Imm32 family immunity protein</fullName>
    </submittedName>
</protein>
<accession>A0ABW0PZU2</accession>